<proteinExistence type="inferred from homology"/>
<comment type="caution">
    <text evidence="6">The sequence shown here is derived from an EMBL/GenBank/DDBJ whole genome shotgun (WGS) entry which is preliminary data.</text>
</comment>
<dbReference type="STRING" id="1472378.AU381_21840"/>
<dbReference type="GO" id="GO:0005524">
    <property type="term" value="F:ATP binding"/>
    <property type="evidence" value="ECO:0007669"/>
    <property type="project" value="UniProtKB-KW"/>
</dbReference>
<dbReference type="SUPFAM" id="SSF52540">
    <property type="entry name" value="P-loop containing nucleoside triphosphate hydrolases"/>
    <property type="match status" value="1"/>
</dbReference>
<evidence type="ECO:0000313" key="7">
    <source>
        <dbReference type="Proteomes" id="UP000094025"/>
    </source>
</evidence>
<dbReference type="InterPro" id="IPR003593">
    <property type="entry name" value="AAA+_ATPase"/>
</dbReference>
<dbReference type="PANTHER" id="PTHR43335:SF11">
    <property type="entry name" value="ABC TRANSPORTER RELATED"/>
    <property type="match status" value="1"/>
</dbReference>
<keyword evidence="3" id="KW-0547">Nucleotide-binding</keyword>
<gene>
    <name evidence="6" type="ORF">AU381_21840</name>
</gene>
<evidence type="ECO:0000256" key="2">
    <source>
        <dbReference type="ARBA" id="ARBA00022448"/>
    </source>
</evidence>
<evidence type="ECO:0000256" key="1">
    <source>
        <dbReference type="ARBA" id="ARBA00005417"/>
    </source>
</evidence>
<protein>
    <submittedName>
        <fullName evidence="6">ABC transporter ATP-binding protein</fullName>
    </submittedName>
</protein>
<sequence>MSTTVIEAKGLMKRYGSTVAVAGIDLSVRAGEVVGLLGPNGAGKTTTILMLLGLTEPTEGSVRILGKDPLRQPLEVKREVGYLPDAVGFYDSMSGRENLAYTARLAGISAELARESIAAALDKARLAEVADRHVGTYSRGMRQRLGVAELLMRKCSVAILDEPTSGLDPQSTQELLELIQALSRDGMTILLSSHMLNVVQTVCDRIALFSNGKIGFLGTIEELADKIGGGAFIIDVEADGIDLSEIGTSAKGVKSIVAGRQGHWLVEAERDVRPELARLVVDAGGSLKNLDLRRARLDQAYNRYFREVVHEA</sequence>
<evidence type="ECO:0000259" key="5">
    <source>
        <dbReference type="PROSITE" id="PS50893"/>
    </source>
</evidence>
<keyword evidence="2" id="KW-0813">Transport</keyword>
<dbReference type="InterPro" id="IPR003439">
    <property type="entry name" value="ABC_transporter-like_ATP-bd"/>
</dbReference>
<dbReference type="RefSeq" id="WP_064242769.1">
    <property type="nucleotide sequence ID" value="NZ_LPUX01000061.1"/>
</dbReference>
<name>A0A178XSI2_9HYPH</name>
<dbReference type="Gene3D" id="3.40.50.300">
    <property type="entry name" value="P-loop containing nucleotide triphosphate hydrolases"/>
    <property type="match status" value="1"/>
</dbReference>
<dbReference type="EMBL" id="LPUX01000061">
    <property type="protein sequence ID" value="OAP38229.1"/>
    <property type="molecule type" value="Genomic_DNA"/>
</dbReference>
<reference evidence="6 7" key="1">
    <citation type="journal article" date="2016" name="Int. J. Syst. Evol. Microbiol.">
        <title>Ensifer glycinis sp. nov., an novel rhizobial species associated with Glycine spp.</title>
        <authorList>
            <person name="Yan H."/>
            <person name="Yan J."/>
            <person name="Sui X.H."/>
            <person name="Wang E.T."/>
            <person name="Chen W.X."/>
            <person name="Zhang X.X."/>
            <person name="Chen W.F."/>
        </authorList>
    </citation>
    <scope>NUCLEOTIDE SEQUENCE [LARGE SCALE GENOMIC DNA]</scope>
    <source>
        <strain evidence="6 7">CCBAU 23380</strain>
    </source>
</reference>
<evidence type="ECO:0000256" key="3">
    <source>
        <dbReference type="ARBA" id="ARBA00022741"/>
    </source>
</evidence>
<evidence type="ECO:0000313" key="6">
    <source>
        <dbReference type="EMBL" id="OAP38229.1"/>
    </source>
</evidence>
<keyword evidence="4 6" id="KW-0067">ATP-binding</keyword>
<dbReference type="SMART" id="SM00382">
    <property type="entry name" value="AAA"/>
    <property type="match status" value="1"/>
</dbReference>
<evidence type="ECO:0000256" key="4">
    <source>
        <dbReference type="ARBA" id="ARBA00022840"/>
    </source>
</evidence>
<keyword evidence="7" id="KW-1185">Reference proteome</keyword>
<accession>A0A178XSI2</accession>
<dbReference type="PROSITE" id="PS50893">
    <property type="entry name" value="ABC_TRANSPORTER_2"/>
    <property type="match status" value="1"/>
</dbReference>
<dbReference type="CDD" id="cd03230">
    <property type="entry name" value="ABC_DR_subfamily_A"/>
    <property type="match status" value="1"/>
</dbReference>
<dbReference type="Proteomes" id="UP000094025">
    <property type="component" value="Unassembled WGS sequence"/>
</dbReference>
<comment type="similarity">
    <text evidence="1">Belongs to the ABC transporter superfamily.</text>
</comment>
<dbReference type="PANTHER" id="PTHR43335">
    <property type="entry name" value="ABC TRANSPORTER, ATP-BINDING PROTEIN"/>
    <property type="match status" value="1"/>
</dbReference>
<dbReference type="AlphaFoldDB" id="A0A178XSI2"/>
<dbReference type="Pfam" id="PF00005">
    <property type="entry name" value="ABC_tran"/>
    <property type="match status" value="1"/>
</dbReference>
<dbReference type="GO" id="GO:0016887">
    <property type="term" value="F:ATP hydrolysis activity"/>
    <property type="evidence" value="ECO:0007669"/>
    <property type="project" value="InterPro"/>
</dbReference>
<organism evidence="6 7">
    <name type="scientific">Sinorhizobium glycinis</name>
    <dbReference type="NCBI Taxonomy" id="1472378"/>
    <lineage>
        <taxon>Bacteria</taxon>
        <taxon>Pseudomonadati</taxon>
        <taxon>Pseudomonadota</taxon>
        <taxon>Alphaproteobacteria</taxon>
        <taxon>Hyphomicrobiales</taxon>
        <taxon>Rhizobiaceae</taxon>
        <taxon>Sinorhizobium/Ensifer group</taxon>
        <taxon>Sinorhizobium</taxon>
    </lineage>
</organism>
<dbReference type="InterPro" id="IPR027417">
    <property type="entry name" value="P-loop_NTPase"/>
</dbReference>
<dbReference type="OrthoDB" id="9778547at2"/>
<feature type="domain" description="ABC transporter" evidence="5">
    <location>
        <begin position="6"/>
        <end position="236"/>
    </location>
</feature>